<dbReference type="InterPro" id="IPR036091">
    <property type="entry name" value="Prodiol/glycerol_DeHase__sf_su"/>
</dbReference>
<evidence type="ECO:0000313" key="2">
    <source>
        <dbReference type="Proteomes" id="UP000317371"/>
    </source>
</evidence>
<dbReference type="SUPFAM" id="SSF47148">
    <property type="entry name" value="Diol dehydratase, gamma subunit"/>
    <property type="match status" value="1"/>
</dbReference>
<dbReference type="InParanoid" id="A0A540VBV1"/>
<dbReference type="EMBL" id="VIGC01000026">
    <property type="protein sequence ID" value="TQE94240.1"/>
    <property type="molecule type" value="Genomic_DNA"/>
</dbReference>
<protein>
    <submittedName>
        <fullName evidence="1">Glycerol dehydrogenase</fullName>
    </submittedName>
</protein>
<sequence>MSQNGRYRYPLMDHARESLQAASGRKLNDIDLEAAAAGELNPADLQVGAETLRAQAAIAAEAGFPELAANLTRAAELTAVPNEELLRMYERLRPGRSTYDELLEMAHTLEETYQAPVTAAFVREAAHVYRLRGLLKRT</sequence>
<gene>
    <name evidence="1" type="ORF">FKZ61_17840</name>
</gene>
<reference evidence="1 2" key="1">
    <citation type="submission" date="2019-06" db="EMBL/GenBank/DDBJ databases">
        <title>Genome sequence of Litorilinea aerophila BAA-2444.</title>
        <authorList>
            <person name="Maclea K.S."/>
            <person name="Maurais E.G."/>
            <person name="Iannazzi L.C."/>
        </authorList>
    </citation>
    <scope>NUCLEOTIDE SEQUENCE [LARGE SCALE GENOMIC DNA]</scope>
    <source>
        <strain evidence="1 2">ATCC BAA-2444</strain>
    </source>
</reference>
<dbReference type="InterPro" id="IPR003207">
    <property type="entry name" value="Ppandiol/glycerol_DeHydtase_su"/>
</dbReference>
<evidence type="ECO:0000313" key="1">
    <source>
        <dbReference type="EMBL" id="TQE94240.1"/>
    </source>
</evidence>
<keyword evidence="2" id="KW-1185">Reference proteome</keyword>
<dbReference type="Proteomes" id="UP000317371">
    <property type="component" value="Unassembled WGS sequence"/>
</dbReference>
<dbReference type="AlphaFoldDB" id="A0A540VBV1"/>
<name>A0A540VBV1_9CHLR</name>
<accession>A0A540VBV1</accession>
<dbReference type="RefSeq" id="WP_141611518.1">
    <property type="nucleotide sequence ID" value="NZ_VIGC02000026.1"/>
</dbReference>
<comment type="caution">
    <text evidence="1">The sequence shown here is derived from an EMBL/GenBank/DDBJ whole genome shotgun (WGS) entry which is preliminary data.</text>
</comment>
<dbReference type="OrthoDB" id="3732589at2"/>
<proteinExistence type="predicted"/>
<organism evidence="1 2">
    <name type="scientific">Litorilinea aerophila</name>
    <dbReference type="NCBI Taxonomy" id="1204385"/>
    <lineage>
        <taxon>Bacteria</taxon>
        <taxon>Bacillati</taxon>
        <taxon>Chloroflexota</taxon>
        <taxon>Caldilineae</taxon>
        <taxon>Caldilineales</taxon>
        <taxon>Caldilineaceae</taxon>
        <taxon>Litorilinea</taxon>
    </lineage>
</organism>
<dbReference type="Gene3D" id="1.10.1510.20">
    <property type="entry name" value="Propanediol/glycerol dehydratase, small subunit"/>
    <property type="match status" value="1"/>
</dbReference>
<dbReference type="Pfam" id="PF02287">
    <property type="entry name" value="Dehydratase_SU"/>
    <property type="match status" value="1"/>
</dbReference>